<evidence type="ECO:0000313" key="5">
    <source>
        <dbReference type="EMBL" id="BCS87917.1"/>
    </source>
</evidence>
<dbReference type="InterPro" id="IPR000634">
    <property type="entry name" value="Ser/Thr_deHydtase_PyrdxlP-BS"/>
</dbReference>
<dbReference type="Pfam" id="PF00291">
    <property type="entry name" value="PALP"/>
    <property type="match status" value="1"/>
</dbReference>
<dbReference type="Gene3D" id="3.40.50.1100">
    <property type="match status" value="2"/>
</dbReference>
<protein>
    <submittedName>
        <fullName evidence="5">Threonine synthase</fullName>
    </submittedName>
</protein>
<evidence type="ECO:0000313" key="6">
    <source>
        <dbReference type="Proteomes" id="UP001053296"/>
    </source>
</evidence>
<comment type="cofactor">
    <cofactor evidence="1">
        <name>pyridoxal 5'-phosphate</name>
        <dbReference type="ChEBI" id="CHEBI:597326"/>
    </cofactor>
</comment>
<dbReference type="CDD" id="cd01563">
    <property type="entry name" value="Thr-synth_1"/>
    <property type="match status" value="1"/>
</dbReference>
<dbReference type="PROSITE" id="PS00165">
    <property type="entry name" value="DEHYDRATASE_SER_THR"/>
    <property type="match status" value="1"/>
</dbReference>
<dbReference type="InterPro" id="IPR050147">
    <property type="entry name" value="Ser/Thr_Dehydratase"/>
</dbReference>
<name>A0ABM7P521_9BACT</name>
<dbReference type="InterPro" id="IPR001926">
    <property type="entry name" value="TrpB-like_PALP"/>
</dbReference>
<accession>A0ABM7P521</accession>
<feature type="domain" description="Tryptophan synthase beta chain-like PALP" evidence="4">
    <location>
        <begin position="64"/>
        <end position="357"/>
    </location>
</feature>
<evidence type="ECO:0000259" key="4">
    <source>
        <dbReference type="Pfam" id="PF00291"/>
    </source>
</evidence>
<evidence type="ECO:0000256" key="2">
    <source>
        <dbReference type="ARBA" id="ARBA00022898"/>
    </source>
</evidence>
<dbReference type="PANTHER" id="PTHR48078">
    <property type="entry name" value="THREONINE DEHYDRATASE, MITOCHONDRIAL-RELATED"/>
    <property type="match status" value="1"/>
</dbReference>
<dbReference type="SUPFAM" id="SSF53686">
    <property type="entry name" value="Tryptophan synthase beta subunit-like PLP-dependent enzymes"/>
    <property type="match status" value="1"/>
</dbReference>
<sequence length="372" mass="39612">MPEFVCRECSLRFDAYAPRWLCDCGGLLDLDFKPSLDMGSIRNRPATMWRYWEALPVPSDAALTLGEGFTPMLPVEIGGHTMQVKQEYLSPTGSYKDRGAAVMMAVAAHMRVTEVVEDSSGNAGCAVAAYSAKAGIHCRIFVPADNSPGKLGQIELYGADLVPVPGSREDTANACMEAASDTYYASHVYNPFFFHGTKTFAYEVVEQLGWKRPDTVILPAGNGTLLLGAYLGFSELKSLGVIDRLPKLVAVQSAHCAPVCAGFVNGADRVEAVSTATTLAEGIAIAEPMRGGQMLEALRESGGHCLAVSEEEILAAFKAMGRKGYCIEPTSAAIVAGATLYAQSAATDEVIVTMFTGHGLKVGEKLHALSNK</sequence>
<organism evidence="5 6">
    <name type="scientific">Pseudodesulfovibrio sediminis</name>
    <dbReference type="NCBI Taxonomy" id="2810563"/>
    <lineage>
        <taxon>Bacteria</taxon>
        <taxon>Pseudomonadati</taxon>
        <taxon>Thermodesulfobacteriota</taxon>
        <taxon>Desulfovibrionia</taxon>
        <taxon>Desulfovibrionales</taxon>
        <taxon>Desulfovibrionaceae</taxon>
    </lineage>
</organism>
<reference evidence="5" key="1">
    <citation type="journal article" date="2022" name="Arch. Microbiol.">
        <title>Pseudodesulfovibrio sediminis sp. nov., a mesophilic and neutrophilic sulfate-reducing bacterium isolated from sediment of a brackish lake.</title>
        <authorList>
            <person name="Takahashi A."/>
            <person name="Kojima H."/>
            <person name="Watanabe M."/>
            <person name="Fukui M."/>
        </authorList>
    </citation>
    <scope>NUCLEOTIDE SEQUENCE</scope>
    <source>
        <strain evidence="5">SF6</strain>
    </source>
</reference>
<dbReference type="PANTHER" id="PTHR48078:SF6">
    <property type="entry name" value="L-THREONINE DEHYDRATASE CATABOLIC TDCB"/>
    <property type="match status" value="1"/>
</dbReference>
<gene>
    <name evidence="5" type="ORF">PSDVSF_11590</name>
</gene>
<keyword evidence="6" id="KW-1185">Reference proteome</keyword>
<dbReference type="Proteomes" id="UP001053296">
    <property type="component" value="Chromosome"/>
</dbReference>
<proteinExistence type="predicted"/>
<dbReference type="RefSeq" id="WP_229594849.1">
    <property type="nucleotide sequence ID" value="NZ_AP024485.1"/>
</dbReference>
<dbReference type="InterPro" id="IPR036052">
    <property type="entry name" value="TrpB-like_PALP_sf"/>
</dbReference>
<evidence type="ECO:0000256" key="3">
    <source>
        <dbReference type="ARBA" id="ARBA00023239"/>
    </source>
</evidence>
<keyword evidence="3" id="KW-0456">Lyase</keyword>
<dbReference type="EMBL" id="AP024485">
    <property type="protein sequence ID" value="BCS87917.1"/>
    <property type="molecule type" value="Genomic_DNA"/>
</dbReference>
<evidence type="ECO:0000256" key="1">
    <source>
        <dbReference type="ARBA" id="ARBA00001933"/>
    </source>
</evidence>
<keyword evidence="2" id="KW-0663">Pyridoxal phosphate</keyword>